<evidence type="ECO:0000313" key="5">
    <source>
        <dbReference type="EMBL" id="BAX79991.1"/>
    </source>
</evidence>
<reference evidence="6" key="2">
    <citation type="journal article" date="2020" name="Antonie Van Leeuwenhoek">
        <title>Labilibaculum antarcticum sp. nov., a novel facultative anaerobic, psychrotorelant bacterium isolated from marine sediment of Antarctica.</title>
        <authorList>
            <person name="Watanabe M."/>
            <person name="Kojima H."/>
            <person name="Fukui M."/>
        </authorList>
    </citation>
    <scope>NUCLEOTIDE SEQUENCE [LARGE SCALE GENOMIC DNA]</scope>
    <source>
        <strain evidence="6">SPP2</strain>
    </source>
</reference>
<dbReference type="GO" id="GO:0003677">
    <property type="term" value="F:DNA binding"/>
    <property type="evidence" value="ECO:0007669"/>
    <property type="project" value="UniProtKB-KW"/>
</dbReference>
<dbReference type="SUPFAM" id="SSF56349">
    <property type="entry name" value="DNA breaking-rejoining enzymes"/>
    <property type="match status" value="1"/>
</dbReference>
<dbReference type="PANTHER" id="PTHR30349:SF64">
    <property type="entry name" value="PROPHAGE INTEGRASE INTD-RELATED"/>
    <property type="match status" value="1"/>
</dbReference>
<dbReference type="Pfam" id="PF00589">
    <property type="entry name" value="Phage_integrase"/>
    <property type="match status" value="1"/>
</dbReference>
<evidence type="ECO:0000259" key="4">
    <source>
        <dbReference type="PROSITE" id="PS51898"/>
    </source>
</evidence>
<evidence type="ECO:0000313" key="6">
    <source>
        <dbReference type="Proteomes" id="UP000218267"/>
    </source>
</evidence>
<dbReference type="Pfam" id="PF17293">
    <property type="entry name" value="Arm-DNA-bind_5"/>
    <property type="match status" value="1"/>
</dbReference>
<dbReference type="PROSITE" id="PS51898">
    <property type="entry name" value="TYR_RECOMBINASE"/>
    <property type="match status" value="1"/>
</dbReference>
<dbReference type="GO" id="GO:0006310">
    <property type="term" value="P:DNA recombination"/>
    <property type="evidence" value="ECO:0007669"/>
    <property type="project" value="UniProtKB-KW"/>
</dbReference>
<dbReference type="CDD" id="cd01185">
    <property type="entry name" value="INTN1_C_like"/>
    <property type="match status" value="1"/>
</dbReference>
<evidence type="ECO:0000256" key="2">
    <source>
        <dbReference type="ARBA" id="ARBA00023125"/>
    </source>
</evidence>
<evidence type="ECO:0000256" key="3">
    <source>
        <dbReference type="ARBA" id="ARBA00023172"/>
    </source>
</evidence>
<organism evidence="5 6">
    <name type="scientific">Labilibaculum antarcticum</name>
    <dbReference type="NCBI Taxonomy" id="1717717"/>
    <lineage>
        <taxon>Bacteria</taxon>
        <taxon>Pseudomonadati</taxon>
        <taxon>Bacteroidota</taxon>
        <taxon>Bacteroidia</taxon>
        <taxon>Marinilabiliales</taxon>
        <taxon>Marinifilaceae</taxon>
        <taxon>Labilibaculum</taxon>
    </lineage>
</organism>
<comment type="similarity">
    <text evidence="1">Belongs to the 'phage' integrase family.</text>
</comment>
<dbReference type="PANTHER" id="PTHR30349">
    <property type="entry name" value="PHAGE INTEGRASE-RELATED"/>
    <property type="match status" value="1"/>
</dbReference>
<accession>A0A1Y1CL40</accession>
<dbReference type="InterPro" id="IPR035386">
    <property type="entry name" value="Arm-DNA-bind_5"/>
</dbReference>
<dbReference type="Gene3D" id="1.10.150.130">
    <property type="match status" value="1"/>
</dbReference>
<name>A0A1Y1CL40_9BACT</name>
<feature type="domain" description="Tyr recombinase" evidence="4">
    <location>
        <begin position="223"/>
        <end position="392"/>
    </location>
</feature>
<keyword evidence="3" id="KW-0233">DNA recombination</keyword>
<dbReference type="InterPro" id="IPR013762">
    <property type="entry name" value="Integrase-like_cat_sf"/>
</dbReference>
<dbReference type="InterPro" id="IPR010998">
    <property type="entry name" value="Integrase_recombinase_N"/>
</dbReference>
<dbReference type="InterPro" id="IPR002104">
    <property type="entry name" value="Integrase_catalytic"/>
</dbReference>
<dbReference type="EMBL" id="AP018042">
    <property type="protein sequence ID" value="BAX79991.1"/>
    <property type="molecule type" value="Genomic_DNA"/>
</dbReference>
<proteinExistence type="inferred from homology"/>
<protein>
    <recommendedName>
        <fullName evidence="4">Tyr recombinase domain-containing protein</fullName>
    </recommendedName>
</protein>
<dbReference type="RefSeq" id="WP_096428866.1">
    <property type="nucleotide sequence ID" value="NZ_AP018042.1"/>
</dbReference>
<keyword evidence="2" id="KW-0238">DNA-binding</keyword>
<dbReference type="GO" id="GO:0015074">
    <property type="term" value="P:DNA integration"/>
    <property type="evidence" value="ECO:0007669"/>
    <property type="project" value="InterPro"/>
</dbReference>
<dbReference type="InterPro" id="IPR011010">
    <property type="entry name" value="DNA_brk_join_enz"/>
</dbReference>
<reference evidence="5 6" key="1">
    <citation type="journal article" date="2018" name="Mar. Genomics">
        <title>Complete genome sequence of Marinifilaceae bacterium strain SPP2, isolated from the Antarctic marine sediment.</title>
        <authorList>
            <person name="Watanabe M."/>
            <person name="Kojima H."/>
            <person name="Fukui M."/>
        </authorList>
    </citation>
    <scope>NUCLEOTIDE SEQUENCE [LARGE SCALE GENOMIC DNA]</scope>
    <source>
        <strain evidence="5 6">SPP2</strain>
    </source>
</reference>
<sequence length="401" mass="46601">MRLKIGYQLKKSRSKGGKCPIYLRFTYNYKRVELSTGIFVPADLWDEKTISCTGQSSFAESVNNQLTKTQTNLRDTYNRLVSLGEDFDVIDLKNILLGKDKKRGGVLEIFDYYLETIENNIGKGYAKRTLKHYKVSRKKLMLYIKSTKRNDYPMDKVKYEFLNGFDMFLKANYNVHQNTAWNYHKHLRRVMNLAVAMEYIDKNPYARYQVKLEQTSREFISMHELKTIESKEIKKKSLDIVRDAFVFACYTGLSYADIYKLSAKHLELDDSGKEWIIIHRSKNSNRCMIPLFPNAKAILQKYSDFPEDLLRGRLLPILCNQKMNQYLKDLAKFCGIEKNITMHVARHTFATSVTLSNGVPIETVSKILGHTSLKTTQIYAKVLAHKISADMDVLQKKLNLE</sequence>
<dbReference type="Pfam" id="PF13102">
    <property type="entry name" value="Phage_int_SAM_5"/>
    <property type="match status" value="1"/>
</dbReference>
<dbReference type="OrthoDB" id="1493636at2"/>
<dbReference type="InterPro" id="IPR025269">
    <property type="entry name" value="SAM-like_dom"/>
</dbReference>
<gene>
    <name evidence="5" type="ORF">ALGA_1615</name>
</gene>
<dbReference type="AlphaFoldDB" id="A0A1Y1CL40"/>
<keyword evidence="6" id="KW-1185">Reference proteome</keyword>
<dbReference type="InterPro" id="IPR050090">
    <property type="entry name" value="Tyrosine_recombinase_XerCD"/>
</dbReference>
<dbReference type="Proteomes" id="UP000218267">
    <property type="component" value="Chromosome"/>
</dbReference>
<evidence type="ECO:0000256" key="1">
    <source>
        <dbReference type="ARBA" id="ARBA00008857"/>
    </source>
</evidence>
<dbReference type="KEGG" id="mbas:ALGA_1615"/>
<dbReference type="Gene3D" id="1.10.443.10">
    <property type="entry name" value="Intergrase catalytic core"/>
    <property type="match status" value="1"/>
</dbReference>